<evidence type="ECO:0000256" key="1">
    <source>
        <dbReference type="SAM" id="MobiDB-lite"/>
    </source>
</evidence>
<comment type="caution">
    <text evidence="2">The sequence shown here is derived from an EMBL/GenBank/DDBJ whole genome shotgun (WGS) entry which is preliminary data.</text>
</comment>
<name>A0A428Q8D4_9HYPO</name>
<evidence type="ECO:0000313" key="2">
    <source>
        <dbReference type="EMBL" id="RSL61502.1"/>
    </source>
</evidence>
<protein>
    <submittedName>
        <fullName evidence="2">Uncharacterized protein</fullName>
    </submittedName>
</protein>
<feature type="region of interest" description="Disordered" evidence="1">
    <location>
        <begin position="286"/>
        <end position="315"/>
    </location>
</feature>
<dbReference type="AlphaFoldDB" id="A0A428Q8D4"/>
<feature type="compositionally biased region" description="Acidic residues" evidence="1">
    <location>
        <begin position="288"/>
        <end position="315"/>
    </location>
</feature>
<dbReference type="Proteomes" id="UP000287972">
    <property type="component" value="Unassembled WGS sequence"/>
</dbReference>
<dbReference type="EMBL" id="NKCL01000575">
    <property type="protein sequence ID" value="RSL61502.1"/>
    <property type="molecule type" value="Genomic_DNA"/>
</dbReference>
<proteinExistence type="predicted"/>
<keyword evidence="3" id="KW-1185">Reference proteome</keyword>
<evidence type="ECO:0000313" key="3">
    <source>
        <dbReference type="Proteomes" id="UP000287972"/>
    </source>
</evidence>
<organism evidence="2 3">
    <name type="scientific">Fusarium floridanum</name>
    <dbReference type="NCBI Taxonomy" id="1325733"/>
    <lineage>
        <taxon>Eukaryota</taxon>
        <taxon>Fungi</taxon>
        <taxon>Dikarya</taxon>
        <taxon>Ascomycota</taxon>
        <taxon>Pezizomycotina</taxon>
        <taxon>Sordariomycetes</taxon>
        <taxon>Hypocreomycetidae</taxon>
        <taxon>Hypocreales</taxon>
        <taxon>Nectriaceae</taxon>
        <taxon>Fusarium</taxon>
        <taxon>Fusarium solani species complex</taxon>
    </lineage>
</organism>
<gene>
    <name evidence="2" type="ORF">CEP51_013624</name>
</gene>
<sequence>MYDLPYGPPTSIEVRLLYADWLIKKGARLDHCTNSLGISAAHDLAHSFGKWVRYEFSQGWEHVQPSTKIVPVLSVLLYSTAQSRLPCPCATEELSRPLHHFVVSSLSYMNRLANYWLWQKPDYIARHTITLAIQLVGILCDIANEVDETYLVKSIIRVLTMGALGVRHLPRCHESAKDPEEKIQKVKEEEEWDEILDEDRVLIEKLDELTGEFEQELSNQTLSLEEFLRLHWHPRIRQVQRENKALVESQRQQLRQLGVVLDAKCEQYLDYDQDWNPVAWYRHRYGDEDSGDEDYEDEDYEYEDSEDEDTETEQE</sequence>
<reference evidence="2 3" key="1">
    <citation type="submission" date="2017-06" db="EMBL/GenBank/DDBJ databases">
        <title>Comparative genomic analysis of Ambrosia Fusariam Clade fungi.</title>
        <authorList>
            <person name="Stajich J.E."/>
            <person name="Carrillo J."/>
            <person name="Kijimoto T."/>
            <person name="Eskalen A."/>
            <person name="O'Donnell K."/>
            <person name="Kasson M."/>
        </authorList>
    </citation>
    <scope>NUCLEOTIDE SEQUENCE [LARGE SCALE GENOMIC DNA]</scope>
    <source>
        <strain evidence="2 3">NRRL62606</strain>
    </source>
</reference>
<accession>A0A428Q8D4</accession>